<proteinExistence type="predicted"/>
<organism evidence="2 3">
    <name type="scientific">Rhizopogon vesiculosus</name>
    <dbReference type="NCBI Taxonomy" id="180088"/>
    <lineage>
        <taxon>Eukaryota</taxon>
        <taxon>Fungi</taxon>
        <taxon>Dikarya</taxon>
        <taxon>Basidiomycota</taxon>
        <taxon>Agaricomycotina</taxon>
        <taxon>Agaricomycetes</taxon>
        <taxon>Agaricomycetidae</taxon>
        <taxon>Boletales</taxon>
        <taxon>Suillineae</taxon>
        <taxon>Rhizopogonaceae</taxon>
        <taxon>Rhizopogon</taxon>
    </lineage>
</organism>
<feature type="region of interest" description="Disordered" evidence="1">
    <location>
        <begin position="99"/>
        <end position="119"/>
    </location>
</feature>
<dbReference type="OrthoDB" id="3171185at2759"/>
<dbReference type="SUPFAM" id="SSF81383">
    <property type="entry name" value="F-box domain"/>
    <property type="match status" value="1"/>
</dbReference>
<evidence type="ECO:0000313" key="3">
    <source>
        <dbReference type="Proteomes" id="UP000183567"/>
    </source>
</evidence>
<name>A0A1J8PN05_9AGAM</name>
<reference evidence="2 3" key="1">
    <citation type="submission" date="2016-03" db="EMBL/GenBank/DDBJ databases">
        <title>Comparative genomics of the ectomycorrhizal sister species Rhizopogon vinicolor and Rhizopogon vesiculosus (Basidiomycota: Boletales) reveals a divergence of the mating type B locus.</title>
        <authorList>
            <person name="Mujic A.B."/>
            <person name="Kuo A."/>
            <person name="Tritt A."/>
            <person name="Lipzen A."/>
            <person name="Chen C."/>
            <person name="Johnson J."/>
            <person name="Sharma A."/>
            <person name="Barry K."/>
            <person name="Grigoriev I.V."/>
            <person name="Spatafora J.W."/>
        </authorList>
    </citation>
    <scope>NUCLEOTIDE SEQUENCE [LARGE SCALE GENOMIC DNA]</scope>
    <source>
        <strain evidence="2 3">AM-OR11-056</strain>
    </source>
</reference>
<dbReference type="InterPro" id="IPR036047">
    <property type="entry name" value="F-box-like_dom_sf"/>
</dbReference>
<gene>
    <name evidence="2" type="ORF">AZE42_00674</name>
</gene>
<evidence type="ECO:0000256" key="1">
    <source>
        <dbReference type="SAM" id="MobiDB-lite"/>
    </source>
</evidence>
<protein>
    <recommendedName>
        <fullName evidence="4">F-box domain-containing protein</fullName>
    </recommendedName>
</protein>
<accession>A0A1J8PN05</accession>
<feature type="region of interest" description="Disordered" evidence="1">
    <location>
        <begin position="484"/>
        <end position="519"/>
    </location>
</feature>
<keyword evidence="3" id="KW-1185">Reference proteome</keyword>
<dbReference type="EMBL" id="LVVM01006000">
    <property type="protein sequence ID" value="OJA09179.1"/>
    <property type="molecule type" value="Genomic_DNA"/>
</dbReference>
<sequence>MASSSKSTEEDLLWRLRETGVDIGDNCAFQVGPMDAEEKRLLERRGEMAICRRRKWLRTEVTLMSCVPVVDLPLTPSGMQKKPFVMHNVGHMERNSSAFRPSHSIQSQDGSQAASGSHSGITTPPELIHHILAYLGNADLVNTAIVNPTFRGVSQRMIYRNVEPTENMVIPCLRCLASYPHLASCTRMLVLSDVTRPYDVFSNYFNLLRRALLNASSLMDLTLLLDGHYAKYLHGCSFRLRSLTTTLAWDYDFIKWMSEQTELQNAMFGGRFARDTILPYDTLPKLTRVSSSPLILAAVVPNRKIKEVEICLVQHELFKDDILNTASNILSYSTGPLTALQIITYLSNTQDALAALMTIPKNLPTLDSFAFCSSHGAITQELLDAFPDVLSGFKCLRSLTLMSRNKSDALHDKIFTANLASKWHKLCPSLQSVSLAGSIWLHNSRHGWVTLGDLERLLRERQGRLLSREKYWKEVDPKTLSLEEVKKRTEEDQEEVEHGNRMQRQMDMLQDSLLQFGGP</sequence>
<comment type="caution">
    <text evidence="2">The sequence shown here is derived from an EMBL/GenBank/DDBJ whole genome shotgun (WGS) entry which is preliminary data.</text>
</comment>
<feature type="compositionally biased region" description="Low complexity" evidence="1">
    <location>
        <begin position="104"/>
        <end position="119"/>
    </location>
</feature>
<feature type="compositionally biased region" description="Basic and acidic residues" evidence="1">
    <location>
        <begin position="484"/>
        <end position="500"/>
    </location>
</feature>
<dbReference type="AlphaFoldDB" id="A0A1J8PN05"/>
<evidence type="ECO:0000313" key="2">
    <source>
        <dbReference type="EMBL" id="OJA09179.1"/>
    </source>
</evidence>
<evidence type="ECO:0008006" key="4">
    <source>
        <dbReference type="Google" id="ProtNLM"/>
    </source>
</evidence>
<dbReference type="Proteomes" id="UP000183567">
    <property type="component" value="Unassembled WGS sequence"/>
</dbReference>